<dbReference type="RefSeq" id="WP_285674744.1">
    <property type="nucleotide sequence ID" value="NZ_BSYI01000064.1"/>
</dbReference>
<dbReference type="Pfam" id="PF10983">
    <property type="entry name" value="DUF2793"/>
    <property type="match status" value="1"/>
</dbReference>
<protein>
    <submittedName>
        <fullName evidence="1">Uncharacterized protein</fullName>
    </submittedName>
</protein>
<gene>
    <name evidence="1" type="ORF">LNKW23_46180</name>
</gene>
<accession>A0ABQ6LTI5</accession>
<evidence type="ECO:0000313" key="2">
    <source>
        <dbReference type="Proteomes" id="UP001239909"/>
    </source>
</evidence>
<dbReference type="EMBL" id="BSYI01000064">
    <property type="protein sequence ID" value="GMG85398.1"/>
    <property type="molecule type" value="Genomic_DNA"/>
</dbReference>
<evidence type="ECO:0000313" key="1">
    <source>
        <dbReference type="EMBL" id="GMG85398.1"/>
    </source>
</evidence>
<name>A0ABQ6LTI5_9RHOB</name>
<keyword evidence="2" id="KW-1185">Reference proteome</keyword>
<comment type="caution">
    <text evidence="1">The sequence shown here is derived from an EMBL/GenBank/DDBJ whole genome shotgun (WGS) entry which is preliminary data.</text>
</comment>
<dbReference type="InterPro" id="IPR021251">
    <property type="entry name" value="DUF2793"/>
</dbReference>
<dbReference type="Proteomes" id="UP001239909">
    <property type="component" value="Unassembled WGS sequence"/>
</dbReference>
<reference evidence="1 2" key="1">
    <citation type="submission" date="2023-04" db="EMBL/GenBank/DDBJ databases">
        <title>Marinoamorphus aggregata gen. nov., sp. Nov., isolate from tissue of brittle star Ophioplocus japonicus.</title>
        <authorList>
            <person name="Kawano K."/>
            <person name="Sawayama S."/>
            <person name="Nakagawa S."/>
        </authorList>
    </citation>
    <scope>NUCLEOTIDE SEQUENCE [LARGE SCALE GENOMIC DNA]</scope>
    <source>
        <strain evidence="1 2">NKW23</strain>
    </source>
</reference>
<organism evidence="1 2">
    <name type="scientific">Paralimibaculum aggregatum</name>
    <dbReference type="NCBI Taxonomy" id="3036245"/>
    <lineage>
        <taxon>Bacteria</taxon>
        <taxon>Pseudomonadati</taxon>
        <taxon>Pseudomonadota</taxon>
        <taxon>Alphaproteobacteria</taxon>
        <taxon>Rhodobacterales</taxon>
        <taxon>Paracoccaceae</taxon>
        <taxon>Paralimibaculum</taxon>
    </lineage>
</organism>
<proteinExistence type="predicted"/>
<sequence>MAAAGPRPSRPAAAEARSLDGVVHLAVLDRDLTAPPASPADGGRHIVVSGATGDWADWDLDVAPWTGGACLTMTSLAIGDTVEPQGLLRAADGHFAADHTMFWGAKIG</sequence>